<protein>
    <recommendedName>
        <fullName evidence="5">Protein ENDOSPERM DEFECTIVE 1</fullName>
    </recommendedName>
</protein>
<dbReference type="Gramene" id="FCD_00005789-RA">
    <property type="protein sequence ID" value="FCD_00005789-RA:cds"/>
    <property type="gene ID" value="FCD_00005789"/>
</dbReference>
<organism evidence="3 4">
    <name type="scientific">Ficus carica</name>
    <name type="common">Common fig</name>
    <dbReference type="NCBI Taxonomy" id="3494"/>
    <lineage>
        <taxon>Eukaryota</taxon>
        <taxon>Viridiplantae</taxon>
        <taxon>Streptophyta</taxon>
        <taxon>Embryophyta</taxon>
        <taxon>Tracheophyta</taxon>
        <taxon>Spermatophyta</taxon>
        <taxon>Magnoliopsida</taxon>
        <taxon>eudicotyledons</taxon>
        <taxon>Gunneridae</taxon>
        <taxon>Pentapetalae</taxon>
        <taxon>rosids</taxon>
        <taxon>fabids</taxon>
        <taxon>Rosales</taxon>
        <taxon>Moraceae</taxon>
        <taxon>Ficeae</taxon>
        <taxon>Ficus</taxon>
    </lineage>
</organism>
<dbReference type="InterPro" id="IPR007573">
    <property type="entry name" value="QWRF"/>
</dbReference>
<feature type="region of interest" description="Disordered" evidence="2">
    <location>
        <begin position="282"/>
        <end position="304"/>
    </location>
</feature>
<feature type="region of interest" description="Disordered" evidence="2">
    <location>
        <begin position="224"/>
        <end position="260"/>
    </location>
</feature>
<dbReference type="AlphaFoldDB" id="A0AA88CVU0"/>
<dbReference type="PANTHER" id="PTHR31807">
    <property type="entry name" value="AUGMIN FAMILY MEMBER"/>
    <property type="match status" value="1"/>
</dbReference>
<feature type="region of interest" description="Disordered" evidence="2">
    <location>
        <begin position="154"/>
        <end position="191"/>
    </location>
</feature>
<dbReference type="GO" id="GO:0051225">
    <property type="term" value="P:spindle assembly"/>
    <property type="evidence" value="ECO:0007669"/>
    <property type="project" value="TreeGrafter"/>
</dbReference>
<keyword evidence="4" id="KW-1185">Reference proteome</keyword>
<feature type="region of interest" description="Disordered" evidence="2">
    <location>
        <begin position="1"/>
        <end position="132"/>
    </location>
</feature>
<comment type="similarity">
    <text evidence="1">Belongs to the QWRF family.</text>
</comment>
<sequence length="571" mass="62550">MGELMAELHASTAEATAETAVYAPPPPPPPPAHPRRPRVREVSSRFMSPVVSSSSSSTSGDHLTSKSPLHRPHPGSTPTPNLAEHKSRQRSSSVDRRRRQLDMEPLSCSDANNRPAEDPPVQIQSSENPFPFEQVPASTLRRQQSVKLLKENLGSRQIQQKNGHRKGGAFATPSRPDTPMLSASLDRTVSSSSTARFRLMQQRSNNMTSSAAAKLLQSTVMSLPSQSTDQVTQSSSQDFTLAPQDGHSSLNDGNRNHLSCSTQSLPVLRSSMPEADMLPTVFRRPRNSNRGGDHGSAAASTDSLKLSTFPPSRYLNSPFNSAADGSEKSANVVSKSFASLAKMGALSLPPVPPCATAKLGMETRKEKKVSSHQEDIHLLKLLYNRHLQWRYANAKAEVSLQAQQREAEIKVNSLRVKISELYDSVTRKRVELGILQRRKALDAILEAQVPYLDQWSTLEGDYSVSLAESIQALLNASIQLPLGGNIRVDIKELQEALNSAVKVMETTISHVQPFIPKAEETEILMSELAKIVGGERARVEECGDLLTKTYASQVDECSLRGQIMQLRRSCS</sequence>
<feature type="compositionally biased region" description="Low complexity" evidence="2">
    <location>
        <begin position="44"/>
        <end position="67"/>
    </location>
</feature>
<feature type="compositionally biased region" description="Polar residues" evidence="2">
    <location>
        <begin position="246"/>
        <end position="260"/>
    </location>
</feature>
<evidence type="ECO:0000313" key="3">
    <source>
        <dbReference type="EMBL" id="GMN36728.1"/>
    </source>
</evidence>
<evidence type="ECO:0008006" key="5">
    <source>
        <dbReference type="Google" id="ProtNLM"/>
    </source>
</evidence>
<proteinExistence type="inferred from homology"/>
<comment type="caution">
    <text evidence="3">The sequence shown here is derived from an EMBL/GenBank/DDBJ whole genome shotgun (WGS) entry which is preliminary data.</text>
</comment>
<evidence type="ECO:0000256" key="1">
    <source>
        <dbReference type="ARBA" id="ARBA00010016"/>
    </source>
</evidence>
<gene>
    <name evidence="3" type="ORF">TIFTF001_006240</name>
</gene>
<name>A0AA88CVU0_FICCA</name>
<evidence type="ECO:0000256" key="2">
    <source>
        <dbReference type="SAM" id="MobiDB-lite"/>
    </source>
</evidence>
<feature type="compositionally biased region" description="Low complexity" evidence="2">
    <location>
        <begin position="225"/>
        <end position="238"/>
    </location>
</feature>
<dbReference type="Pfam" id="PF04484">
    <property type="entry name" value="QWRF"/>
    <property type="match status" value="1"/>
</dbReference>
<evidence type="ECO:0000313" key="4">
    <source>
        <dbReference type="Proteomes" id="UP001187192"/>
    </source>
</evidence>
<dbReference type="EMBL" id="BTGU01000006">
    <property type="protein sequence ID" value="GMN36728.1"/>
    <property type="molecule type" value="Genomic_DNA"/>
</dbReference>
<dbReference type="Proteomes" id="UP001187192">
    <property type="component" value="Unassembled WGS sequence"/>
</dbReference>
<dbReference type="PANTHER" id="PTHR31807:SF6">
    <property type="entry name" value="PROTEIN ENDOSPERM DEFECTIVE 1-RELATED"/>
    <property type="match status" value="1"/>
</dbReference>
<dbReference type="GO" id="GO:0008017">
    <property type="term" value="F:microtubule binding"/>
    <property type="evidence" value="ECO:0007669"/>
    <property type="project" value="TreeGrafter"/>
</dbReference>
<dbReference type="GO" id="GO:0005737">
    <property type="term" value="C:cytoplasm"/>
    <property type="evidence" value="ECO:0007669"/>
    <property type="project" value="TreeGrafter"/>
</dbReference>
<feature type="compositionally biased region" description="Low complexity" evidence="2">
    <location>
        <begin position="12"/>
        <end position="22"/>
    </location>
</feature>
<dbReference type="GO" id="GO:0005880">
    <property type="term" value="C:nuclear microtubule"/>
    <property type="evidence" value="ECO:0007669"/>
    <property type="project" value="TreeGrafter"/>
</dbReference>
<reference evidence="3" key="1">
    <citation type="submission" date="2023-07" db="EMBL/GenBank/DDBJ databases">
        <title>draft genome sequence of fig (Ficus carica).</title>
        <authorList>
            <person name="Takahashi T."/>
            <person name="Nishimura K."/>
        </authorList>
    </citation>
    <scope>NUCLEOTIDE SEQUENCE</scope>
</reference>
<feature type="compositionally biased region" description="Pro residues" evidence="2">
    <location>
        <begin position="23"/>
        <end position="32"/>
    </location>
</feature>
<accession>A0AA88CVU0</accession>